<reference evidence="1" key="1">
    <citation type="journal article" date="2013" name="J. Plant Res.">
        <title>Effect of fungi and light on seed germination of three Opuntia species from semiarid lands of central Mexico.</title>
        <authorList>
            <person name="Delgado-Sanchez P."/>
            <person name="Jimenez-Bremont J.F."/>
            <person name="Guerrero-Gonzalez Mde L."/>
            <person name="Flores J."/>
        </authorList>
    </citation>
    <scope>NUCLEOTIDE SEQUENCE</scope>
    <source>
        <tissue evidence="1">Cladode</tissue>
    </source>
</reference>
<accession>A0A7C9DIY4</accession>
<organism evidence="1">
    <name type="scientific">Opuntia streptacantha</name>
    <name type="common">Prickly pear cactus</name>
    <name type="synonym">Opuntia cardona</name>
    <dbReference type="NCBI Taxonomy" id="393608"/>
    <lineage>
        <taxon>Eukaryota</taxon>
        <taxon>Viridiplantae</taxon>
        <taxon>Streptophyta</taxon>
        <taxon>Embryophyta</taxon>
        <taxon>Tracheophyta</taxon>
        <taxon>Spermatophyta</taxon>
        <taxon>Magnoliopsida</taxon>
        <taxon>eudicotyledons</taxon>
        <taxon>Gunneridae</taxon>
        <taxon>Pentapetalae</taxon>
        <taxon>Caryophyllales</taxon>
        <taxon>Cactineae</taxon>
        <taxon>Cactaceae</taxon>
        <taxon>Opuntioideae</taxon>
        <taxon>Opuntia</taxon>
    </lineage>
</organism>
<sequence>MTGPTPVVGVWGAWRDTGVGPGLALIPLVTGPLPSPPKTSLKGCAAPPFISPRIPHLSSDVGLLVLTVTFSPTQSCDALVTDGPPCLPHPLGRLMRHRSWVWVGFDTTCHRVIILSPKD</sequence>
<protein>
    <submittedName>
        <fullName evidence="1">Uncharacterized protein</fullName>
    </submittedName>
</protein>
<dbReference type="EMBL" id="GISG01114472">
    <property type="protein sequence ID" value="MBA4639608.1"/>
    <property type="molecule type" value="Transcribed_RNA"/>
</dbReference>
<name>A0A7C9DIY4_OPUST</name>
<evidence type="ECO:0000313" key="1">
    <source>
        <dbReference type="EMBL" id="MBA4639608.1"/>
    </source>
</evidence>
<proteinExistence type="predicted"/>
<reference evidence="1" key="2">
    <citation type="submission" date="2020-07" db="EMBL/GenBank/DDBJ databases">
        <authorList>
            <person name="Vera ALvarez R."/>
            <person name="Arias-Moreno D.M."/>
            <person name="Jimenez-Jacinto V."/>
            <person name="Jimenez-Bremont J.F."/>
            <person name="Swaminathan K."/>
            <person name="Moose S.P."/>
            <person name="Guerrero-Gonzalez M.L."/>
            <person name="Marino-Ramirez L."/>
            <person name="Landsman D."/>
            <person name="Rodriguez-Kessler M."/>
            <person name="Delgado-Sanchez P."/>
        </authorList>
    </citation>
    <scope>NUCLEOTIDE SEQUENCE</scope>
    <source>
        <tissue evidence="1">Cladode</tissue>
    </source>
</reference>
<dbReference type="AlphaFoldDB" id="A0A7C9DIY4"/>